<organism evidence="2 3">
    <name type="scientific">Novosphingobium taihuense</name>
    <dbReference type="NCBI Taxonomy" id="260085"/>
    <lineage>
        <taxon>Bacteria</taxon>
        <taxon>Pseudomonadati</taxon>
        <taxon>Pseudomonadota</taxon>
        <taxon>Alphaproteobacteria</taxon>
        <taxon>Sphingomonadales</taxon>
        <taxon>Sphingomonadaceae</taxon>
        <taxon>Novosphingobium</taxon>
    </lineage>
</organism>
<dbReference type="PANTHER" id="PTHR43792">
    <property type="entry name" value="GNAT FAMILY, PUTATIVE (AFU_ORTHOLOGUE AFUA_3G00765)-RELATED-RELATED"/>
    <property type="match status" value="1"/>
</dbReference>
<dbReference type="AlphaFoldDB" id="A0A7W7AAE2"/>
<accession>A0A7W7AAE2</accession>
<keyword evidence="3" id="KW-1185">Reference proteome</keyword>
<reference evidence="2 3" key="1">
    <citation type="submission" date="2020-08" db="EMBL/GenBank/DDBJ databases">
        <title>Genomic Encyclopedia of Type Strains, Phase IV (KMG-IV): sequencing the most valuable type-strain genomes for metagenomic binning, comparative biology and taxonomic classification.</title>
        <authorList>
            <person name="Goeker M."/>
        </authorList>
    </citation>
    <scope>NUCLEOTIDE SEQUENCE [LARGE SCALE GENOMIC DNA]</scope>
    <source>
        <strain evidence="2 3">DSM 17507</strain>
    </source>
</reference>
<dbReference type="InterPro" id="IPR016181">
    <property type="entry name" value="Acyl_CoA_acyltransferase"/>
</dbReference>
<dbReference type="PROSITE" id="PS51186">
    <property type="entry name" value="GNAT"/>
    <property type="match status" value="1"/>
</dbReference>
<dbReference type="OrthoDB" id="9804153at2"/>
<evidence type="ECO:0000313" key="2">
    <source>
        <dbReference type="EMBL" id="MBB4613236.1"/>
    </source>
</evidence>
<evidence type="ECO:0000259" key="1">
    <source>
        <dbReference type="PROSITE" id="PS51186"/>
    </source>
</evidence>
<sequence length="189" mass="20704">MFIRSERLFLRPGFPEDWAELHALIDDEAVVRNLARAPWPYGPDDAKSFAALPQAGKHPHFFITLPGSHGSRLIGCVGLARYGEETELGYWIGRRHWGQGYATEAARAVLSLARSFGHRRVIATPFVDNEASARVLAKAGFRATGDVRHIQSPARSEPVAALVHVVDLVAPVDCDGPQDGGFEPMRRAA</sequence>
<dbReference type="RefSeq" id="WP_144905542.1">
    <property type="nucleotide sequence ID" value="NZ_JACHOA010000002.1"/>
</dbReference>
<proteinExistence type="predicted"/>
<keyword evidence="2" id="KW-0808">Transferase</keyword>
<name>A0A7W7AAE2_9SPHN</name>
<dbReference type="InterPro" id="IPR051531">
    <property type="entry name" value="N-acetyltransferase"/>
</dbReference>
<dbReference type="Gene3D" id="3.40.630.30">
    <property type="match status" value="1"/>
</dbReference>
<dbReference type="InterPro" id="IPR000182">
    <property type="entry name" value="GNAT_dom"/>
</dbReference>
<dbReference type="Proteomes" id="UP000538566">
    <property type="component" value="Unassembled WGS sequence"/>
</dbReference>
<evidence type="ECO:0000313" key="3">
    <source>
        <dbReference type="Proteomes" id="UP000538566"/>
    </source>
</evidence>
<dbReference type="GO" id="GO:0016747">
    <property type="term" value="F:acyltransferase activity, transferring groups other than amino-acyl groups"/>
    <property type="evidence" value="ECO:0007669"/>
    <property type="project" value="InterPro"/>
</dbReference>
<dbReference type="SUPFAM" id="SSF55729">
    <property type="entry name" value="Acyl-CoA N-acyltransferases (Nat)"/>
    <property type="match status" value="1"/>
</dbReference>
<dbReference type="EMBL" id="JACHOA010000002">
    <property type="protein sequence ID" value="MBB4613236.1"/>
    <property type="molecule type" value="Genomic_DNA"/>
</dbReference>
<dbReference type="Pfam" id="PF13302">
    <property type="entry name" value="Acetyltransf_3"/>
    <property type="match status" value="1"/>
</dbReference>
<gene>
    <name evidence="2" type="ORF">GGR37_001495</name>
</gene>
<protein>
    <submittedName>
        <fullName evidence="2">RimJ/RimL family protein N-acetyltransferase</fullName>
    </submittedName>
</protein>
<dbReference type="CDD" id="cd04301">
    <property type="entry name" value="NAT_SF"/>
    <property type="match status" value="1"/>
</dbReference>
<comment type="caution">
    <text evidence="2">The sequence shown here is derived from an EMBL/GenBank/DDBJ whole genome shotgun (WGS) entry which is preliminary data.</text>
</comment>
<feature type="domain" description="N-acetyltransferase" evidence="1">
    <location>
        <begin position="8"/>
        <end position="169"/>
    </location>
</feature>